<accession>A0A161W6F1</accession>
<dbReference type="EMBL" id="LFIV01000160">
    <property type="protein sequence ID" value="KZL66883.1"/>
    <property type="molecule type" value="Genomic_DNA"/>
</dbReference>
<feature type="compositionally biased region" description="Basic residues" evidence="1">
    <location>
        <begin position="591"/>
        <end position="613"/>
    </location>
</feature>
<evidence type="ECO:0000313" key="3">
    <source>
        <dbReference type="Proteomes" id="UP000076552"/>
    </source>
</evidence>
<organism evidence="2 3">
    <name type="scientific">Colletotrichum tofieldiae</name>
    <dbReference type="NCBI Taxonomy" id="708197"/>
    <lineage>
        <taxon>Eukaryota</taxon>
        <taxon>Fungi</taxon>
        <taxon>Dikarya</taxon>
        <taxon>Ascomycota</taxon>
        <taxon>Pezizomycotina</taxon>
        <taxon>Sordariomycetes</taxon>
        <taxon>Hypocreomycetidae</taxon>
        <taxon>Glomerellales</taxon>
        <taxon>Glomerellaceae</taxon>
        <taxon>Colletotrichum</taxon>
        <taxon>Colletotrichum spaethianum species complex</taxon>
    </lineage>
</organism>
<feature type="region of interest" description="Disordered" evidence="1">
    <location>
        <begin position="294"/>
        <end position="332"/>
    </location>
</feature>
<gene>
    <name evidence="2" type="ORF">CT0861_03874</name>
</gene>
<protein>
    <submittedName>
        <fullName evidence="2">Uncharacterized protein</fullName>
    </submittedName>
</protein>
<name>A0A161W6F1_9PEZI</name>
<keyword evidence="3" id="KW-1185">Reference proteome</keyword>
<evidence type="ECO:0000313" key="2">
    <source>
        <dbReference type="EMBL" id="KZL66883.1"/>
    </source>
</evidence>
<dbReference type="Proteomes" id="UP000076552">
    <property type="component" value="Unassembled WGS sequence"/>
</dbReference>
<feature type="region of interest" description="Disordered" evidence="1">
    <location>
        <begin position="556"/>
        <end position="613"/>
    </location>
</feature>
<sequence>MRLQHSKEPLRPLQGFSQDTTIRHLEPTALLDCQDLSIAIHLTMANQNYVDQTPVHPDGLPGHMTSRRSSMVQPHTTPYPELESPPYSVTTFSQQHQINEAHLLTPVSGAGSPCVQQTANLPQYPSAMTPMQPQASPSGPSRMPWHNSVNMSAAQSQVGSPMPINPPTSESHFEMSYIPAENDDVPEPPTDYYWGNYTVSAQSEPEQGSLSPQVPSEYYMPHNGHHVMQPQPMMGQMPSELPMAQHAAPPVHTPYYPQQNPTTWVEHPDITHFKTTATRRRQFGYSLPSTQIARQGPIAQASGPSRPSRPQSVGRVARQPRMRGRITPPSRESTEAVNIAQAQLEEITPDLPDDFVIKEDCPDEQRFLFERQRELTAAGHKGRGMWEIISAEFNAKFKVDSDIPRLQMLVARGRYKYLRMSPRDQHLAAKAYGFVCQQFHKMAAHKFKEFGGGRTTPWGQSALECFAIDMGLVEECYVPMPNDPQVKTRRGKKVSNRLRSGAYSNAILQEAANNGGGVLEQNPELRDQIMDEIFEYRGDDAEGEEEDDAMFDKTYQTRSRGKGRQGVVVKVEAGQSVDNTSGKAASTGKAARSRRAPAKSRAKGRLVPKSRAS</sequence>
<dbReference type="AlphaFoldDB" id="A0A161W6F1"/>
<feature type="compositionally biased region" description="Polar residues" evidence="1">
    <location>
        <begin position="302"/>
        <end position="311"/>
    </location>
</feature>
<dbReference type="STRING" id="708197.A0A161W6F1"/>
<evidence type="ECO:0000256" key="1">
    <source>
        <dbReference type="SAM" id="MobiDB-lite"/>
    </source>
</evidence>
<comment type="caution">
    <text evidence="2">The sequence shown here is derived from an EMBL/GenBank/DDBJ whole genome shotgun (WGS) entry which is preliminary data.</text>
</comment>
<proteinExistence type="predicted"/>
<reference evidence="2 3" key="1">
    <citation type="submission" date="2015-06" db="EMBL/GenBank/DDBJ databases">
        <title>Survival trade-offs in plant roots during colonization by closely related pathogenic and mutualistic fungi.</title>
        <authorList>
            <person name="Hacquard S."/>
            <person name="Kracher B."/>
            <person name="Hiruma K."/>
            <person name="Weinman A."/>
            <person name="Muench P."/>
            <person name="Garrido Oter R."/>
            <person name="Ver Loren van Themaat E."/>
            <person name="Dallerey J.-F."/>
            <person name="Damm U."/>
            <person name="Henrissat B."/>
            <person name="Lespinet O."/>
            <person name="Thon M."/>
            <person name="Kemen E."/>
            <person name="McHardy A.C."/>
            <person name="Schulze-Lefert P."/>
            <person name="O'Connell R.J."/>
        </authorList>
    </citation>
    <scope>NUCLEOTIDE SEQUENCE [LARGE SCALE GENOMIC DNA]</scope>
    <source>
        <strain evidence="2 3">0861</strain>
    </source>
</reference>